<feature type="domain" description="HTH marR-type" evidence="1">
    <location>
        <begin position="4"/>
        <end position="140"/>
    </location>
</feature>
<dbReference type="GO" id="GO:0003677">
    <property type="term" value="F:DNA binding"/>
    <property type="evidence" value="ECO:0007669"/>
    <property type="project" value="UniProtKB-KW"/>
</dbReference>
<dbReference type="Gene3D" id="1.10.10.10">
    <property type="entry name" value="Winged helix-like DNA-binding domain superfamily/Winged helix DNA-binding domain"/>
    <property type="match status" value="1"/>
</dbReference>
<dbReference type="SMART" id="SM00347">
    <property type="entry name" value="HTH_MARR"/>
    <property type="match status" value="1"/>
</dbReference>
<evidence type="ECO:0000259" key="1">
    <source>
        <dbReference type="PROSITE" id="PS50995"/>
    </source>
</evidence>
<dbReference type="InterPro" id="IPR036390">
    <property type="entry name" value="WH_DNA-bd_sf"/>
</dbReference>
<dbReference type="STRING" id="394193.SAMN04489732_10435"/>
<dbReference type="EMBL" id="FOEF01000004">
    <property type="protein sequence ID" value="SEP14468.1"/>
    <property type="molecule type" value="Genomic_DNA"/>
</dbReference>
<dbReference type="PANTHER" id="PTHR33164">
    <property type="entry name" value="TRANSCRIPTIONAL REGULATOR, MARR FAMILY"/>
    <property type="match status" value="1"/>
</dbReference>
<dbReference type="InterPro" id="IPR039422">
    <property type="entry name" value="MarR/SlyA-like"/>
</dbReference>
<name>A0A1H8VHV5_9PSEU</name>
<dbReference type="GO" id="GO:0003700">
    <property type="term" value="F:DNA-binding transcription factor activity"/>
    <property type="evidence" value="ECO:0007669"/>
    <property type="project" value="InterPro"/>
</dbReference>
<dbReference type="Proteomes" id="UP000198582">
    <property type="component" value="Unassembled WGS sequence"/>
</dbReference>
<proteinExistence type="predicted"/>
<keyword evidence="2" id="KW-0238">DNA-binding</keyword>
<dbReference type="AlphaFoldDB" id="A0A1H8VHV5"/>
<dbReference type="RefSeq" id="WP_091616444.1">
    <property type="nucleotide sequence ID" value="NZ_FOEF01000004.1"/>
</dbReference>
<keyword evidence="3" id="KW-1185">Reference proteome</keyword>
<reference evidence="2 3" key="1">
    <citation type="submission" date="2016-10" db="EMBL/GenBank/DDBJ databases">
        <authorList>
            <person name="de Groot N.N."/>
        </authorList>
    </citation>
    <scope>NUCLEOTIDE SEQUENCE [LARGE SCALE GENOMIC DNA]</scope>
    <source>
        <strain evidence="2 3">DSM 44993</strain>
    </source>
</reference>
<dbReference type="SUPFAM" id="SSF46785">
    <property type="entry name" value="Winged helix' DNA-binding domain"/>
    <property type="match status" value="1"/>
</dbReference>
<dbReference type="InterPro" id="IPR000835">
    <property type="entry name" value="HTH_MarR-typ"/>
</dbReference>
<dbReference type="InterPro" id="IPR036388">
    <property type="entry name" value="WH-like_DNA-bd_sf"/>
</dbReference>
<evidence type="ECO:0000313" key="3">
    <source>
        <dbReference type="Proteomes" id="UP000198582"/>
    </source>
</evidence>
<dbReference type="GO" id="GO:0006950">
    <property type="term" value="P:response to stress"/>
    <property type="evidence" value="ECO:0007669"/>
    <property type="project" value="TreeGrafter"/>
</dbReference>
<accession>A0A1H8VHV5</accession>
<dbReference type="OrthoDB" id="3177763at2"/>
<organism evidence="2 3">
    <name type="scientific">Amycolatopsis saalfeldensis</name>
    <dbReference type="NCBI Taxonomy" id="394193"/>
    <lineage>
        <taxon>Bacteria</taxon>
        <taxon>Bacillati</taxon>
        <taxon>Actinomycetota</taxon>
        <taxon>Actinomycetes</taxon>
        <taxon>Pseudonocardiales</taxon>
        <taxon>Pseudonocardiaceae</taxon>
        <taxon>Amycolatopsis</taxon>
    </lineage>
</organism>
<dbReference type="PANTHER" id="PTHR33164:SF43">
    <property type="entry name" value="HTH-TYPE TRANSCRIPTIONAL REPRESSOR YETL"/>
    <property type="match status" value="1"/>
</dbReference>
<sequence length="140" mass="15179">MSPEVEFGLTLKRAQHVLAQRMDEALRPFDLNLGLWVALRELARQPGASASELARITLHTPQTLSGLLQRLQDRGLVERTTGRGSIVDNHVTPAGRRTLAAATPKAEAVIDQALAAFTPARRAKFQELLAEFADSLTGSA</sequence>
<gene>
    <name evidence="2" type="ORF">SAMN04489732_10435</name>
</gene>
<dbReference type="Pfam" id="PF12802">
    <property type="entry name" value="MarR_2"/>
    <property type="match status" value="1"/>
</dbReference>
<protein>
    <submittedName>
        <fullName evidence="2">DNA-binding transcriptional regulator, MarR family</fullName>
    </submittedName>
</protein>
<dbReference type="PROSITE" id="PS50995">
    <property type="entry name" value="HTH_MARR_2"/>
    <property type="match status" value="1"/>
</dbReference>
<evidence type="ECO:0000313" key="2">
    <source>
        <dbReference type="EMBL" id="SEP14468.1"/>
    </source>
</evidence>